<dbReference type="KEGG" id="hfl:PUV54_03240"/>
<evidence type="ECO:0000256" key="1">
    <source>
        <dbReference type="SAM" id="MobiDB-lite"/>
    </source>
</evidence>
<organism evidence="3 4">
    <name type="scientific">Hyphococcus flavus</name>
    <dbReference type="NCBI Taxonomy" id="1866326"/>
    <lineage>
        <taxon>Bacteria</taxon>
        <taxon>Pseudomonadati</taxon>
        <taxon>Pseudomonadota</taxon>
        <taxon>Alphaproteobacteria</taxon>
        <taxon>Parvularculales</taxon>
        <taxon>Parvularculaceae</taxon>
        <taxon>Hyphococcus</taxon>
    </lineage>
</organism>
<evidence type="ECO:0000313" key="4">
    <source>
        <dbReference type="Proteomes" id="UP001214043"/>
    </source>
</evidence>
<keyword evidence="4" id="KW-1185">Reference proteome</keyword>
<protein>
    <submittedName>
        <fullName evidence="3">SH3 domain-containing protein</fullName>
    </submittedName>
</protein>
<dbReference type="AlphaFoldDB" id="A0AAE9ZCX1"/>
<dbReference type="InterPro" id="IPR003646">
    <property type="entry name" value="SH3-like_bac-type"/>
</dbReference>
<feature type="domain" description="SH3b" evidence="2">
    <location>
        <begin position="128"/>
        <end position="193"/>
    </location>
</feature>
<dbReference type="Proteomes" id="UP001214043">
    <property type="component" value="Chromosome"/>
</dbReference>
<name>A0AAE9ZCX1_9PROT</name>
<feature type="region of interest" description="Disordered" evidence="1">
    <location>
        <begin position="235"/>
        <end position="256"/>
    </location>
</feature>
<accession>A0AAE9ZCX1</accession>
<dbReference type="RefSeq" id="WP_274494110.1">
    <property type="nucleotide sequence ID" value="NZ_CP118166.1"/>
</dbReference>
<sequence>MPLKIFREFIAGERCIKFASKLTLIGTAFVTLAACESFSGLDPFDGGSANYTLGAPVDFNLSGRDRDALGYAFTEAMASGKPQGWSGSRARGVVEPLSYALGNLKADPNQRIEAARGDLNLAQVVETELGLYVLTRNSNIRTGPNTSSSAVEVLNSGTGVDVVGRVRDRNWMLVAVNDVVRGYVFGDLLIKAPGSELELAGGPMRKPVLCRNFRQRINMYSDRVEWEGTACNDGTGWRIAPPPPPGENAPDELVEF</sequence>
<dbReference type="PROSITE" id="PS51781">
    <property type="entry name" value="SH3B"/>
    <property type="match status" value="1"/>
</dbReference>
<gene>
    <name evidence="3" type="ORF">PUV54_03240</name>
</gene>
<dbReference type="EMBL" id="CP118166">
    <property type="protein sequence ID" value="WDI32206.1"/>
    <property type="molecule type" value="Genomic_DNA"/>
</dbReference>
<proteinExistence type="predicted"/>
<dbReference type="PROSITE" id="PS51257">
    <property type="entry name" value="PROKAR_LIPOPROTEIN"/>
    <property type="match status" value="1"/>
</dbReference>
<dbReference type="Gene3D" id="2.30.30.40">
    <property type="entry name" value="SH3 Domains"/>
    <property type="match status" value="1"/>
</dbReference>
<dbReference type="Pfam" id="PF08239">
    <property type="entry name" value="SH3_3"/>
    <property type="match status" value="1"/>
</dbReference>
<evidence type="ECO:0000259" key="2">
    <source>
        <dbReference type="PROSITE" id="PS51781"/>
    </source>
</evidence>
<evidence type="ECO:0000313" key="3">
    <source>
        <dbReference type="EMBL" id="WDI32206.1"/>
    </source>
</evidence>
<reference evidence="3" key="1">
    <citation type="submission" date="2023-02" db="EMBL/GenBank/DDBJ databases">
        <title>Genome sequence of Hyphococcus flavus.</title>
        <authorList>
            <person name="Rong J.-C."/>
            <person name="Zhao Q."/>
            <person name="Yi M."/>
            <person name="Wu J.-Y."/>
        </authorList>
    </citation>
    <scope>NUCLEOTIDE SEQUENCE</scope>
    <source>
        <strain evidence="3">MCCC 1K03223</strain>
    </source>
</reference>